<evidence type="ECO:0000256" key="5">
    <source>
        <dbReference type="ARBA" id="ARBA00022695"/>
    </source>
</evidence>
<dbReference type="Gene3D" id="1.10.150.870">
    <property type="match status" value="1"/>
</dbReference>
<dbReference type="InterPro" id="IPR004805">
    <property type="entry name" value="DnaE2/DnaE/PolC"/>
</dbReference>
<dbReference type="SMART" id="SM00481">
    <property type="entry name" value="POLIIIAc"/>
    <property type="match status" value="1"/>
</dbReference>
<dbReference type="AlphaFoldDB" id="A0A1G2BUY7"/>
<proteinExistence type="predicted"/>
<evidence type="ECO:0000256" key="2">
    <source>
        <dbReference type="ARBA" id="ARBA00012417"/>
    </source>
</evidence>
<evidence type="ECO:0000256" key="4">
    <source>
        <dbReference type="ARBA" id="ARBA00022679"/>
    </source>
</evidence>
<dbReference type="NCBIfam" id="NF005298">
    <property type="entry name" value="PRK06826.1"/>
    <property type="match status" value="1"/>
</dbReference>
<dbReference type="Pfam" id="PF14579">
    <property type="entry name" value="HHH_6"/>
    <property type="match status" value="1"/>
</dbReference>
<gene>
    <name evidence="10" type="ORF">A3B31_00025</name>
</gene>
<evidence type="ECO:0000259" key="9">
    <source>
        <dbReference type="SMART" id="SM00481"/>
    </source>
</evidence>
<dbReference type="GO" id="GO:0005737">
    <property type="term" value="C:cytoplasm"/>
    <property type="evidence" value="ECO:0007669"/>
    <property type="project" value="UniProtKB-SubCell"/>
</dbReference>
<reference evidence="10 11" key="1">
    <citation type="journal article" date="2016" name="Nat. Commun.">
        <title>Thousands of microbial genomes shed light on interconnected biogeochemical processes in an aquifer system.</title>
        <authorList>
            <person name="Anantharaman K."/>
            <person name="Brown C.T."/>
            <person name="Hug L.A."/>
            <person name="Sharon I."/>
            <person name="Castelle C.J."/>
            <person name="Probst A.J."/>
            <person name="Thomas B.C."/>
            <person name="Singh A."/>
            <person name="Wilkins M.J."/>
            <person name="Karaoz U."/>
            <person name="Brodie E.L."/>
            <person name="Williams K.H."/>
            <person name="Hubbard S.S."/>
            <person name="Banfield J.F."/>
        </authorList>
    </citation>
    <scope>NUCLEOTIDE SEQUENCE [LARGE SCALE GENOMIC DNA]</scope>
</reference>
<sequence>MSFVHLHTHSHYSLLDGLGNVPALVAAAKKHKMSALALTDHGVLYGAIEFYQECLKHGVKPIIGVEAYLTDGSMTDQDRSIKPYHLILLATSAVGYHNLLFLTTEAHLTGFYYKPRFDWETLKKHREGLIALTGCLNGPLARPILARDEKKLEANIARLVDIFTTDNLYLELQHRPTMPEQSTVNERLKRLSQTSGIPLVATNDIHYIDTEDASAHDVLLCLQTKSHLSDKNRMSYLGENYSLLSAAEMAENFRDAPEALVNTERIAERCNVEITLGKINLPYFETPDGKSGDRYLQELADAGVLRRYGCTTADAPRELRERLSYELDVIRKTGFADYFLIVQDFVNWARTNGIMVGPGRGSAAGSLVSYLIGITNIDPLHYELLFERFLNPERISMPDIDMDFADTGRDKVLKYVEEKYGKDRVAQIITFGTMAARAAVRDVGRVMGLSYGYCDRVAKMIPPFASLDEALQKIDEVKTLYAEDAEARRLLDLARSVEGVARHTSTHACAVIITKDPLVQHVPLQFSSSDPDTIISQYSMYPVDALGLLKIDFLGLKNLTILQTAVEIIEATTGTAVDLEHLPLDDPESFRLLQHGDTTGIFQLESDGMTRYLKKLRPNTIEDIIAMVSLYRPGPMEFIDDYIAGKQGRRTPKYLHPMLEKILKKTYGIAVYQEQVLQIARDLAGFTYGEADILRKAVGKKIKKLLVEQSEKMIKGMIANGIEQRTAEKIWEFILPFARYGFNRSHAASYALIAYQTAYLKSHYPTQFMAALMTADLDNADKIVKQVHESEKMGLVILPPDVNESFSTFSVIIDPATQKITNKIRFGLNAIKNVGEHISKEIIHERKKNGRFESLENFLSRIQDKDLNKKSLESLVKAGALDSLADRATLIGNIEAMLQFNKKIQEQVKRGQEDLFADLPLAHKHMKLKFDPAPALTTMQKLILEKELLGLYISDHPFKKYHALLTDTVNIASITVDGAVKDANHLMLAGIITAVQKIITKSGKPMLFVTIEDSTGTVELLVFPRLMEQYPSLWHENTLVRVTGRLSDKDGVPKILVESAEPLSEQRLTELRASNGAHQKLWLNLPHACTKDDLRQVKHLLEQYPGSTPVYLIMSNGSERKIKTTIRITPNEDLEQTLTRLLGKNSVQLQQ</sequence>
<organism evidence="10 11">
    <name type="scientific">Candidatus Komeilibacteria bacterium RIFCSPLOWO2_01_FULL_53_11</name>
    <dbReference type="NCBI Taxonomy" id="1798552"/>
    <lineage>
        <taxon>Bacteria</taxon>
        <taxon>Candidatus Komeiliibacteriota</taxon>
    </lineage>
</organism>
<dbReference type="InterPro" id="IPR016195">
    <property type="entry name" value="Pol/histidinol_Pase-like"/>
</dbReference>
<dbReference type="Gene3D" id="1.10.10.1600">
    <property type="entry name" value="Bacterial DNA polymerase III alpha subunit, thumb domain"/>
    <property type="match status" value="1"/>
</dbReference>
<dbReference type="Pfam" id="PF01336">
    <property type="entry name" value="tRNA_anti-codon"/>
    <property type="match status" value="1"/>
</dbReference>
<accession>A0A1G2BUY7</accession>
<dbReference type="InterPro" id="IPR003141">
    <property type="entry name" value="Pol/His_phosphatase_N"/>
</dbReference>
<comment type="subcellular location">
    <subcellularLocation>
        <location evidence="1">Cytoplasm</location>
    </subcellularLocation>
</comment>
<evidence type="ECO:0000256" key="1">
    <source>
        <dbReference type="ARBA" id="ARBA00004496"/>
    </source>
</evidence>
<dbReference type="InterPro" id="IPR004013">
    <property type="entry name" value="PHP_dom"/>
</dbReference>
<comment type="caution">
    <text evidence="10">The sequence shown here is derived from an EMBL/GenBank/DDBJ whole genome shotgun (WGS) entry which is preliminary data.</text>
</comment>
<dbReference type="NCBIfam" id="TIGR00594">
    <property type="entry name" value="polc"/>
    <property type="match status" value="1"/>
</dbReference>
<dbReference type="InterPro" id="IPR011708">
    <property type="entry name" value="DNA_pol3_alpha_NTPase_dom"/>
</dbReference>
<evidence type="ECO:0000256" key="6">
    <source>
        <dbReference type="ARBA" id="ARBA00022705"/>
    </source>
</evidence>
<dbReference type="InterPro" id="IPR029460">
    <property type="entry name" value="DNAPol_HHH"/>
</dbReference>
<dbReference type="GO" id="GO:0003887">
    <property type="term" value="F:DNA-directed DNA polymerase activity"/>
    <property type="evidence" value="ECO:0007669"/>
    <property type="project" value="UniProtKB-KW"/>
</dbReference>
<name>A0A1G2BUY7_9BACT</name>
<dbReference type="InterPro" id="IPR041931">
    <property type="entry name" value="DNA_pol3_alpha_thumb_dom"/>
</dbReference>
<evidence type="ECO:0000256" key="7">
    <source>
        <dbReference type="ARBA" id="ARBA00022932"/>
    </source>
</evidence>
<evidence type="ECO:0000256" key="3">
    <source>
        <dbReference type="ARBA" id="ARBA00019114"/>
    </source>
</evidence>
<dbReference type="EMBL" id="MHKN01000011">
    <property type="protein sequence ID" value="OGY92746.1"/>
    <property type="molecule type" value="Genomic_DNA"/>
</dbReference>
<dbReference type="GO" id="GO:0008408">
    <property type="term" value="F:3'-5' exonuclease activity"/>
    <property type="evidence" value="ECO:0007669"/>
    <property type="project" value="InterPro"/>
</dbReference>
<evidence type="ECO:0000313" key="10">
    <source>
        <dbReference type="EMBL" id="OGY92746.1"/>
    </source>
</evidence>
<dbReference type="InterPro" id="IPR004365">
    <property type="entry name" value="NA-bd_OB_tRNA"/>
</dbReference>
<dbReference type="GO" id="GO:0003676">
    <property type="term" value="F:nucleic acid binding"/>
    <property type="evidence" value="ECO:0007669"/>
    <property type="project" value="InterPro"/>
</dbReference>
<dbReference type="GO" id="GO:0006260">
    <property type="term" value="P:DNA replication"/>
    <property type="evidence" value="ECO:0007669"/>
    <property type="project" value="UniProtKB-KW"/>
</dbReference>
<dbReference type="Gene3D" id="3.20.20.140">
    <property type="entry name" value="Metal-dependent hydrolases"/>
    <property type="match status" value="1"/>
</dbReference>
<dbReference type="CDD" id="cd12113">
    <property type="entry name" value="PHP_PolIIIA_DnaE3"/>
    <property type="match status" value="1"/>
</dbReference>
<dbReference type="NCBIfam" id="NF004226">
    <property type="entry name" value="PRK05673.1"/>
    <property type="match status" value="1"/>
</dbReference>
<dbReference type="PANTHER" id="PTHR32294:SF0">
    <property type="entry name" value="DNA POLYMERASE III SUBUNIT ALPHA"/>
    <property type="match status" value="1"/>
</dbReference>
<dbReference type="Pfam" id="PF02811">
    <property type="entry name" value="PHP"/>
    <property type="match status" value="1"/>
</dbReference>
<evidence type="ECO:0000256" key="8">
    <source>
        <dbReference type="ARBA" id="ARBA00049244"/>
    </source>
</evidence>
<dbReference type="InterPro" id="IPR040982">
    <property type="entry name" value="DNA_pol3_finger"/>
</dbReference>
<comment type="catalytic activity">
    <reaction evidence="8">
        <text>DNA(n) + a 2'-deoxyribonucleoside 5'-triphosphate = DNA(n+1) + diphosphate</text>
        <dbReference type="Rhea" id="RHEA:22508"/>
        <dbReference type="Rhea" id="RHEA-COMP:17339"/>
        <dbReference type="Rhea" id="RHEA-COMP:17340"/>
        <dbReference type="ChEBI" id="CHEBI:33019"/>
        <dbReference type="ChEBI" id="CHEBI:61560"/>
        <dbReference type="ChEBI" id="CHEBI:173112"/>
        <dbReference type="EC" id="2.7.7.7"/>
    </reaction>
</comment>
<dbReference type="Proteomes" id="UP000177349">
    <property type="component" value="Unassembled WGS sequence"/>
</dbReference>
<dbReference type="CDD" id="cd04485">
    <property type="entry name" value="DnaE_OBF"/>
    <property type="match status" value="1"/>
</dbReference>
<feature type="domain" description="Polymerase/histidinol phosphatase N-terminal" evidence="9">
    <location>
        <begin position="4"/>
        <end position="71"/>
    </location>
</feature>
<dbReference type="Pfam" id="PF07733">
    <property type="entry name" value="DNA_pol3_alpha"/>
    <property type="match status" value="1"/>
</dbReference>
<keyword evidence="4" id="KW-0808">Transferase</keyword>
<evidence type="ECO:0000313" key="11">
    <source>
        <dbReference type="Proteomes" id="UP000177349"/>
    </source>
</evidence>
<dbReference type="SUPFAM" id="SSF89550">
    <property type="entry name" value="PHP domain-like"/>
    <property type="match status" value="1"/>
</dbReference>
<keyword evidence="6" id="KW-0235">DNA replication</keyword>
<dbReference type="PANTHER" id="PTHR32294">
    <property type="entry name" value="DNA POLYMERASE III SUBUNIT ALPHA"/>
    <property type="match status" value="1"/>
</dbReference>
<dbReference type="EC" id="2.7.7.7" evidence="2"/>
<keyword evidence="7" id="KW-0239">DNA-directed DNA polymerase</keyword>
<dbReference type="Pfam" id="PF17657">
    <property type="entry name" value="DNA_pol3_finger"/>
    <property type="match status" value="1"/>
</dbReference>
<keyword evidence="5" id="KW-0548">Nucleotidyltransferase</keyword>
<protein>
    <recommendedName>
        <fullName evidence="3">DNA polymerase III subunit alpha</fullName>
        <ecNumber evidence="2">2.7.7.7</ecNumber>
    </recommendedName>
</protein>